<evidence type="ECO:0000259" key="1">
    <source>
        <dbReference type="Pfam" id="PF13480"/>
    </source>
</evidence>
<dbReference type="STRING" id="1842727.RD110_21560"/>
<dbReference type="Pfam" id="PF13480">
    <property type="entry name" value="Acetyltransf_6"/>
    <property type="match status" value="1"/>
</dbReference>
<reference evidence="2 3" key="1">
    <citation type="submission" date="2017-01" db="EMBL/GenBank/DDBJ databases">
        <authorList>
            <person name="Mah S.A."/>
            <person name="Swanson W.J."/>
            <person name="Moy G.W."/>
            <person name="Vacquier V.D."/>
        </authorList>
    </citation>
    <scope>NUCLEOTIDE SEQUENCE [LARGE SCALE GENOMIC DNA]</scope>
    <source>
        <strain evidence="2 3">DCY110</strain>
    </source>
</reference>
<feature type="domain" description="BioF2-like acetyltransferase" evidence="1">
    <location>
        <begin position="169"/>
        <end position="309"/>
    </location>
</feature>
<accession>A0A1P8K0F2</accession>
<dbReference type="SUPFAM" id="SSF55729">
    <property type="entry name" value="Acyl-CoA N-acyltransferases (Nat)"/>
    <property type="match status" value="1"/>
</dbReference>
<organism evidence="2 3">
    <name type="scientific">Rhodoferax koreensis</name>
    <dbReference type="NCBI Taxonomy" id="1842727"/>
    <lineage>
        <taxon>Bacteria</taxon>
        <taxon>Pseudomonadati</taxon>
        <taxon>Pseudomonadota</taxon>
        <taxon>Betaproteobacteria</taxon>
        <taxon>Burkholderiales</taxon>
        <taxon>Comamonadaceae</taxon>
        <taxon>Rhodoferax</taxon>
    </lineage>
</organism>
<name>A0A1P8K0F2_9BURK</name>
<protein>
    <recommendedName>
        <fullName evidence="1">BioF2-like acetyltransferase domain-containing protein</fullName>
    </recommendedName>
</protein>
<dbReference type="RefSeq" id="WP_076201893.1">
    <property type="nucleotide sequence ID" value="NZ_CP019236.1"/>
</dbReference>
<dbReference type="InterPro" id="IPR016181">
    <property type="entry name" value="Acyl_CoA_acyltransferase"/>
</dbReference>
<sequence length="356" mass="40164">MPIPSPVSLDWKNLPASTLPKDAQLADAWNRLNADRGDLPFLTADAVSAALKTFGSGGERLLMGRSNGRIVAMFVLQPQAKFRWSTFQPSQLPLGTWVAEAGLSLQQLVTSLQRGPLGMCLVLSITQIDPWITPREDDTSTTHSSDYIDTGWIDISGSFEDYWNARGKNLRQNMRKQRNKLAAEGGNPMMRVWTSVEDMAPALERYGQLESLGWKAAKGTAIHLDNDQGRFYRDLLETAAQRNEAVVYEYLFDARTVAVNLCVRRAGNLVVLKTTYDESIKAYSPAFMLNEEIAQKVFAAGDTRRLEYYGRLMEWHTKWTENKRTLYHLTSYRWPLVKQMALARRPKAEVPVAEAA</sequence>
<evidence type="ECO:0000313" key="2">
    <source>
        <dbReference type="EMBL" id="APW39484.1"/>
    </source>
</evidence>
<evidence type="ECO:0000313" key="3">
    <source>
        <dbReference type="Proteomes" id="UP000186609"/>
    </source>
</evidence>
<dbReference type="AlphaFoldDB" id="A0A1P8K0F2"/>
<dbReference type="EMBL" id="CP019236">
    <property type="protein sequence ID" value="APW39484.1"/>
    <property type="molecule type" value="Genomic_DNA"/>
</dbReference>
<dbReference type="KEGG" id="rhy:RD110_21560"/>
<dbReference type="InterPro" id="IPR038740">
    <property type="entry name" value="BioF2-like_GNAT_dom"/>
</dbReference>
<gene>
    <name evidence="2" type="ORF">RD110_21560</name>
</gene>
<dbReference type="OrthoDB" id="4349922at2"/>
<keyword evidence="3" id="KW-1185">Reference proteome</keyword>
<dbReference type="Proteomes" id="UP000186609">
    <property type="component" value="Chromosome"/>
</dbReference>
<proteinExistence type="predicted"/>